<comment type="similarity">
    <text evidence="1 5">Belongs to the glycosyl hydrolase 27 family.</text>
</comment>
<dbReference type="PROSITE" id="PS51257">
    <property type="entry name" value="PROKAR_LIPOPROTEIN"/>
    <property type="match status" value="1"/>
</dbReference>
<dbReference type="Pfam" id="PF16499">
    <property type="entry name" value="Melibiase_2"/>
    <property type="match status" value="1"/>
</dbReference>
<dbReference type="SUPFAM" id="SSF51011">
    <property type="entry name" value="Glycosyl hydrolase domain"/>
    <property type="match status" value="1"/>
</dbReference>
<dbReference type="Pfam" id="PF17801">
    <property type="entry name" value="Melibiase_C"/>
    <property type="match status" value="1"/>
</dbReference>
<evidence type="ECO:0000313" key="8">
    <source>
        <dbReference type="EMBL" id="SNT24907.1"/>
    </source>
</evidence>
<accession>A0A239L2T8</accession>
<dbReference type="SUPFAM" id="SSF51445">
    <property type="entry name" value="(Trans)glycosidases"/>
    <property type="match status" value="1"/>
</dbReference>
<dbReference type="Gene3D" id="3.20.20.70">
    <property type="entry name" value="Aldolase class I"/>
    <property type="match status" value="1"/>
</dbReference>
<comment type="catalytic activity">
    <reaction evidence="5">
        <text>Hydrolysis of terminal, non-reducing alpha-D-galactose residues in alpha-D-galactosides, including galactose oligosaccharides, galactomannans and galactolipids.</text>
        <dbReference type="EC" id="3.2.1.22"/>
    </reaction>
</comment>
<feature type="signal peptide" evidence="6">
    <location>
        <begin position="1"/>
        <end position="24"/>
    </location>
</feature>
<dbReference type="InterPro" id="IPR002241">
    <property type="entry name" value="Glyco_hydro_27"/>
</dbReference>
<evidence type="ECO:0000256" key="2">
    <source>
        <dbReference type="ARBA" id="ARBA00022729"/>
    </source>
</evidence>
<name>A0A239L2T8_9BACT</name>
<dbReference type="InterPro" id="IPR017853">
    <property type="entry name" value="GH"/>
</dbReference>
<dbReference type="Proteomes" id="UP000198432">
    <property type="component" value="Unassembled WGS sequence"/>
</dbReference>
<dbReference type="CDD" id="cd14792">
    <property type="entry name" value="GH27"/>
    <property type="match status" value="1"/>
</dbReference>
<dbReference type="PRINTS" id="PR00740">
    <property type="entry name" value="GLHYDRLASE27"/>
</dbReference>
<dbReference type="InterPro" id="IPR041233">
    <property type="entry name" value="Melibiase_C"/>
</dbReference>
<reference evidence="9" key="1">
    <citation type="submission" date="2017-06" db="EMBL/GenBank/DDBJ databases">
        <authorList>
            <person name="Varghese N."/>
            <person name="Submissions S."/>
        </authorList>
    </citation>
    <scope>NUCLEOTIDE SEQUENCE [LARGE SCALE GENOMIC DNA]</scope>
    <source>
        <strain evidence="9">NKM1</strain>
    </source>
</reference>
<dbReference type="OrthoDB" id="9807519at2"/>
<dbReference type="PANTHER" id="PTHR11452:SF75">
    <property type="entry name" value="ALPHA-GALACTOSIDASE MEL1"/>
    <property type="match status" value="1"/>
</dbReference>
<dbReference type="GO" id="GO:0005975">
    <property type="term" value="P:carbohydrate metabolic process"/>
    <property type="evidence" value="ECO:0007669"/>
    <property type="project" value="InterPro"/>
</dbReference>
<evidence type="ECO:0000256" key="5">
    <source>
        <dbReference type="RuleBase" id="RU361168"/>
    </source>
</evidence>
<dbReference type="GO" id="GO:0004557">
    <property type="term" value="F:alpha-galactosidase activity"/>
    <property type="evidence" value="ECO:0007669"/>
    <property type="project" value="UniProtKB-EC"/>
</dbReference>
<dbReference type="InterPro" id="IPR013780">
    <property type="entry name" value="Glyco_hydro_b"/>
</dbReference>
<keyword evidence="2 6" id="KW-0732">Signal</keyword>
<keyword evidence="5" id="KW-1015">Disulfide bond</keyword>
<evidence type="ECO:0000256" key="1">
    <source>
        <dbReference type="ARBA" id="ARBA00009743"/>
    </source>
</evidence>
<feature type="chain" id="PRO_5012782964" description="Alpha-galactosidase" evidence="6">
    <location>
        <begin position="25"/>
        <end position="420"/>
    </location>
</feature>
<protein>
    <recommendedName>
        <fullName evidence="5">Alpha-galactosidase</fullName>
        <ecNumber evidence="5">3.2.1.22</ecNumber>
    </recommendedName>
    <alternativeName>
        <fullName evidence="5">Melibiase</fullName>
    </alternativeName>
</protein>
<proteinExistence type="inferred from homology"/>
<gene>
    <name evidence="8" type="ORF">SAMN06296052_1358</name>
</gene>
<organism evidence="8 9">
    <name type="scientific">Pontibacter ummariensis</name>
    <dbReference type="NCBI Taxonomy" id="1610492"/>
    <lineage>
        <taxon>Bacteria</taxon>
        <taxon>Pseudomonadati</taxon>
        <taxon>Bacteroidota</taxon>
        <taxon>Cytophagia</taxon>
        <taxon>Cytophagales</taxon>
        <taxon>Hymenobacteraceae</taxon>
        <taxon>Pontibacter</taxon>
    </lineage>
</organism>
<evidence type="ECO:0000256" key="3">
    <source>
        <dbReference type="ARBA" id="ARBA00022801"/>
    </source>
</evidence>
<feature type="domain" description="Alpha galactosidase C-terminal" evidence="7">
    <location>
        <begin position="328"/>
        <end position="407"/>
    </location>
</feature>
<evidence type="ECO:0000313" key="9">
    <source>
        <dbReference type="Proteomes" id="UP000198432"/>
    </source>
</evidence>
<sequence length="420" mass="47141">MFKKLIPCLLLFVLLACRSQPNNAEPSTVPAAGKTAAVAVRPRTPTMGWSSWNNFRADINEDIIRAQADFMVSSGMQEAGYTYVNIDDGFFGGRDEAGTIIAHPERFPSGMRSLSDYIHSKGLKAGIYSDAGINTCASYWDKDTVGVGMGLYGHDAQDLQLLLQEWNYDFIKVDWCGGDWLGLDEQTRYTQIGNLIRQIRSDVVYNVCRWRFPGDWVVPLADSWRISGDIDNTFVSVMHIVDLNADLWKYASPGHVNDMDMLQVGRGMSYEEDKTHFSMWCMMSSPLLAGNDLRHMSPETISILTNKEIIALNQDKLVYQARRLVDKGDLEVWAKPLQTTMSGQVAVALLNRSGKTAAIAFHPDSVGLYAAKGYSMRDLWAKKDFETSKEKEVRFDVPAHGVVVLKLEGTSRPYNVFQYQ</sequence>
<dbReference type="RefSeq" id="WP_089321662.1">
    <property type="nucleotide sequence ID" value="NZ_FZOQ01000035.1"/>
</dbReference>
<dbReference type="EMBL" id="FZOQ01000035">
    <property type="protein sequence ID" value="SNT24907.1"/>
    <property type="molecule type" value="Genomic_DNA"/>
</dbReference>
<dbReference type="PANTHER" id="PTHR11452">
    <property type="entry name" value="ALPHA-GALACTOSIDASE/ALPHA-N-ACETYLGALACTOSAMINIDASE"/>
    <property type="match status" value="1"/>
</dbReference>
<dbReference type="Gene3D" id="2.60.40.1180">
    <property type="entry name" value="Golgi alpha-mannosidase II"/>
    <property type="match status" value="1"/>
</dbReference>
<evidence type="ECO:0000256" key="6">
    <source>
        <dbReference type="SAM" id="SignalP"/>
    </source>
</evidence>
<evidence type="ECO:0000259" key="7">
    <source>
        <dbReference type="Pfam" id="PF17801"/>
    </source>
</evidence>
<dbReference type="EC" id="3.2.1.22" evidence="5"/>
<dbReference type="AlphaFoldDB" id="A0A239L2T8"/>
<keyword evidence="4 5" id="KW-0326">Glycosidase</keyword>
<keyword evidence="9" id="KW-1185">Reference proteome</keyword>
<evidence type="ECO:0000256" key="4">
    <source>
        <dbReference type="ARBA" id="ARBA00023295"/>
    </source>
</evidence>
<dbReference type="InterPro" id="IPR013785">
    <property type="entry name" value="Aldolase_TIM"/>
</dbReference>
<keyword evidence="3 5" id="KW-0378">Hydrolase</keyword>